<dbReference type="HOGENOM" id="CLU_2444731_0_0_1"/>
<sequence length="90" mass="10048">MEQLRLGGTPVEPCGRLSQQPPHHTAYPGDLGLLGKKSGVSEMQEFFETLPASILAKIREKVGHGSKQEPLSFKISKFWEISHNHHFLQA</sequence>
<proteinExistence type="predicted"/>
<protein>
    <submittedName>
        <fullName evidence="2">Uncharacterized protein</fullName>
    </submittedName>
</protein>
<evidence type="ECO:0000256" key="1">
    <source>
        <dbReference type="SAM" id="MobiDB-lite"/>
    </source>
</evidence>
<evidence type="ECO:0000313" key="3">
    <source>
        <dbReference type="Proteomes" id="UP000008022"/>
    </source>
</evidence>
<keyword evidence="3" id="KW-1185">Reference proteome</keyword>
<dbReference type="EnsemblPlants" id="ORUFI06G24940.1">
    <property type="protein sequence ID" value="ORUFI06G24940.1"/>
    <property type="gene ID" value="ORUFI06G24940"/>
</dbReference>
<evidence type="ECO:0000313" key="2">
    <source>
        <dbReference type="EnsemblPlants" id="ORUFI06G24940.1"/>
    </source>
</evidence>
<reference evidence="3" key="1">
    <citation type="submission" date="2013-06" db="EMBL/GenBank/DDBJ databases">
        <authorList>
            <person name="Zhao Q."/>
        </authorList>
    </citation>
    <scope>NUCLEOTIDE SEQUENCE</scope>
    <source>
        <strain evidence="3">cv. W1943</strain>
    </source>
</reference>
<reference evidence="2" key="2">
    <citation type="submission" date="2015-06" db="UniProtKB">
        <authorList>
            <consortium name="EnsemblPlants"/>
        </authorList>
    </citation>
    <scope>IDENTIFICATION</scope>
</reference>
<feature type="region of interest" description="Disordered" evidence="1">
    <location>
        <begin position="1"/>
        <end position="27"/>
    </location>
</feature>
<name>A0A0E0Q106_ORYRU</name>
<accession>A0A0E0Q106</accession>
<dbReference type="Proteomes" id="UP000008022">
    <property type="component" value="Unassembled WGS sequence"/>
</dbReference>
<dbReference type="Gramene" id="ORUFI06G24940.1">
    <property type="protein sequence ID" value="ORUFI06G24940.1"/>
    <property type="gene ID" value="ORUFI06G24940"/>
</dbReference>
<dbReference type="AlphaFoldDB" id="A0A0E0Q106"/>
<organism evidence="2 3">
    <name type="scientific">Oryza rufipogon</name>
    <name type="common">Brownbeard rice</name>
    <name type="synonym">Asian wild rice</name>
    <dbReference type="NCBI Taxonomy" id="4529"/>
    <lineage>
        <taxon>Eukaryota</taxon>
        <taxon>Viridiplantae</taxon>
        <taxon>Streptophyta</taxon>
        <taxon>Embryophyta</taxon>
        <taxon>Tracheophyta</taxon>
        <taxon>Spermatophyta</taxon>
        <taxon>Magnoliopsida</taxon>
        <taxon>Liliopsida</taxon>
        <taxon>Poales</taxon>
        <taxon>Poaceae</taxon>
        <taxon>BOP clade</taxon>
        <taxon>Oryzoideae</taxon>
        <taxon>Oryzeae</taxon>
        <taxon>Oryzinae</taxon>
        <taxon>Oryza</taxon>
    </lineage>
</organism>